<dbReference type="Gene3D" id="1.50.10.20">
    <property type="match status" value="1"/>
</dbReference>
<evidence type="ECO:0000256" key="1">
    <source>
        <dbReference type="SAM" id="SignalP"/>
    </source>
</evidence>
<evidence type="ECO:0000259" key="4">
    <source>
        <dbReference type="Pfam" id="PF20737"/>
    </source>
</evidence>
<dbReference type="SUPFAM" id="SSF48208">
    <property type="entry name" value="Six-hairpin glycosidases"/>
    <property type="match status" value="1"/>
</dbReference>
<feature type="domain" description="Non-reducing end beta-L-arabinofuranosidase-like GH127 C-terminal" evidence="4">
    <location>
        <begin position="590"/>
        <end position="681"/>
    </location>
</feature>
<protein>
    <recommendedName>
        <fullName evidence="7">Glycoside hydrolase family 127 protein</fullName>
    </recommendedName>
</protein>
<reference evidence="5 6" key="2">
    <citation type="journal article" date="2010" name="Stand. Genomic Sci.">
        <title>Complete genome sequence of Chitinophaga pinensis type strain (UQM 2034).</title>
        <authorList>
            <person name="Glavina Del Rio T."/>
            <person name="Abt B."/>
            <person name="Spring S."/>
            <person name="Lapidus A."/>
            <person name="Nolan M."/>
            <person name="Tice H."/>
            <person name="Copeland A."/>
            <person name="Cheng J.F."/>
            <person name="Chen F."/>
            <person name="Bruce D."/>
            <person name="Goodwin L."/>
            <person name="Pitluck S."/>
            <person name="Ivanova N."/>
            <person name="Mavromatis K."/>
            <person name="Mikhailova N."/>
            <person name="Pati A."/>
            <person name="Chen A."/>
            <person name="Palaniappan K."/>
            <person name="Land M."/>
            <person name="Hauser L."/>
            <person name="Chang Y.J."/>
            <person name="Jeffries C.D."/>
            <person name="Chain P."/>
            <person name="Saunders E."/>
            <person name="Detter J.C."/>
            <person name="Brettin T."/>
            <person name="Rohde M."/>
            <person name="Goker M."/>
            <person name="Bristow J."/>
            <person name="Eisen J.A."/>
            <person name="Markowitz V."/>
            <person name="Hugenholtz P."/>
            <person name="Kyrpides N.C."/>
            <person name="Klenk H.P."/>
            <person name="Lucas S."/>
        </authorList>
    </citation>
    <scope>NUCLEOTIDE SEQUENCE [LARGE SCALE GENOMIC DNA]</scope>
    <source>
        <strain evidence="6">ATCC 43595 / DSM 2588 / LMG 13176 / NBRC 15968 / NCIMB 11800 / UQM 2034</strain>
    </source>
</reference>
<accession>A0A979GUH5</accession>
<evidence type="ECO:0000313" key="6">
    <source>
        <dbReference type="Proteomes" id="UP000002215"/>
    </source>
</evidence>
<dbReference type="InterPro" id="IPR049046">
    <property type="entry name" value="Beta-AFase-like_GH127_middle"/>
</dbReference>
<dbReference type="Pfam" id="PF20736">
    <property type="entry name" value="Glyco_hydro127M"/>
    <property type="match status" value="1"/>
</dbReference>
<evidence type="ECO:0008006" key="7">
    <source>
        <dbReference type="Google" id="ProtNLM"/>
    </source>
</evidence>
<dbReference type="Pfam" id="PF07944">
    <property type="entry name" value="Beta-AFase-like_GH127_cat"/>
    <property type="match status" value="1"/>
</dbReference>
<dbReference type="PANTHER" id="PTHR43465">
    <property type="entry name" value="DUF1680 DOMAIN PROTEIN (AFU_ORTHOLOGUE AFUA_1G08910)"/>
    <property type="match status" value="1"/>
</dbReference>
<feature type="signal peptide" evidence="1">
    <location>
        <begin position="1"/>
        <end position="33"/>
    </location>
</feature>
<feature type="chain" id="PRO_5038145474" description="Glycoside hydrolase family 127 protein" evidence="1">
    <location>
        <begin position="34"/>
        <end position="686"/>
    </location>
</feature>
<dbReference type="EMBL" id="CP001699">
    <property type="protein sequence ID" value="ACU62778.1"/>
    <property type="molecule type" value="Genomic_DNA"/>
</dbReference>
<reference evidence="6" key="1">
    <citation type="submission" date="2009-08" db="EMBL/GenBank/DDBJ databases">
        <title>The complete genome of Chitinophaga pinensis DSM 2588.</title>
        <authorList>
            <consortium name="US DOE Joint Genome Institute (JGI-PGF)"/>
            <person name="Lucas S."/>
            <person name="Copeland A."/>
            <person name="Lapidus A."/>
            <person name="Glavina del Rio T."/>
            <person name="Dalin E."/>
            <person name="Tice H."/>
            <person name="Bruce D."/>
            <person name="Goodwin L."/>
            <person name="Pitluck S."/>
            <person name="Kyrpides N."/>
            <person name="Mavromatis K."/>
            <person name="Ivanova N."/>
            <person name="Mikhailova N."/>
            <person name="Sims D."/>
            <person name="Meinche L."/>
            <person name="Brettin T."/>
            <person name="Detter J.C."/>
            <person name="Han C."/>
            <person name="Larimer F."/>
            <person name="Land M."/>
            <person name="Hauser L."/>
            <person name="Markowitz V."/>
            <person name="Cheng J.-F."/>
            <person name="Hugenholtz P."/>
            <person name="Woyke T."/>
            <person name="Wu D."/>
            <person name="Spring S."/>
            <person name="Klenk H.-P."/>
            <person name="Eisen J.A."/>
        </authorList>
    </citation>
    <scope>NUCLEOTIDE SEQUENCE [LARGE SCALE GENOMIC DNA]</scope>
    <source>
        <strain evidence="6">ATCC 43595 / DSM 2588 / LMG 13176 / NBRC 15968 / NCIMB 11800 / UQM 2034</strain>
    </source>
</reference>
<dbReference type="InterPro" id="IPR049174">
    <property type="entry name" value="Beta-AFase-like"/>
</dbReference>
<dbReference type="KEGG" id="cpi:Cpin_5347"/>
<evidence type="ECO:0000313" key="5">
    <source>
        <dbReference type="EMBL" id="ACU62778.1"/>
    </source>
</evidence>
<dbReference type="AlphaFoldDB" id="A0A979GUH5"/>
<feature type="domain" description="Non-reducing end beta-L-arabinofuranosidase-like GH127 catalytic" evidence="2">
    <location>
        <begin position="50"/>
        <end position="467"/>
    </location>
</feature>
<dbReference type="Proteomes" id="UP000002215">
    <property type="component" value="Chromosome"/>
</dbReference>
<keyword evidence="1" id="KW-0732">Signal</keyword>
<dbReference type="RefSeq" id="WP_012792946.1">
    <property type="nucleotide sequence ID" value="NC_013132.1"/>
</dbReference>
<dbReference type="PANTHER" id="PTHR43465:SF2">
    <property type="entry name" value="DUF1680 DOMAIN PROTEIN (AFU_ORTHOLOGUE AFUA_1G08910)"/>
    <property type="match status" value="1"/>
</dbReference>
<evidence type="ECO:0000259" key="3">
    <source>
        <dbReference type="Pfam" id="PF20736"/>
    </source>
</evidence>
<sequence>MQARSTMQILRYTPSIKVLSISALLAGSFAVHGQTAAPVAHIIQPATLSQVKIKDDFWTPKYKVWTTHTVYDVLDKLEGSYDPDRQDLIDEKQRQGKTRNAFLNFDRVASGEKNTQVFDGPPWYDGLVYETIRGAADLLSQYPDRKLEKKLDAYIERIAAAQAVNPDGYINTYTTLNRPGQRWGTNGGDDKWQHDVYNAGALIEAAVHYYQATGKTRLLNVAVKMSNYMYAQMGPAPKLNVIPGHGGPEEALLKLYWLFKTAPSLKAKISVPVHEEQYYSLVQFWIENRGNYGSGSYARKSDGAYNQDHMPILQQQTIEGHAVRATLLATGVTAMAMENNNPAYFTTAVRYWDNMTGKRMFVTGGEGAIADQEKFGPDYFLPESAYLETCASIGAAFFSQRMNQLLADGKYMDEFERVMYNNLLSGVSLSGDHYFYENPLIAKDHKRWAWHSCPCCPPMILKMVAAIPAYIYAADNTGLYVNLFISSEYKGAVGDKKVSLKQSTQYPWKGTTQIAVNPAEEGDFAVSVRIPGWAQGRENYFGLYTSQVTTPVSLRVNGAAVPVQPENGYVRIKRHWKKGDKIILALPMQPRLIFPHDSIRTVQGKATIAAGPVIYGLEGIDNSKLDSLTISRNTALQLAFKPGFLGGVNVVTGQLGGSTFTAIPFYTLANRQVAPYRVWLPVEKAD</sequence>
<name>A0A979GUH5_CHIPD</name>
<evidence type="ECO:0000259" key="2">
    <source>
        <dbReference type="Pfam" id="PF07944"/>
    </source>
</evidence>
<gene>
    <name evidence="5" type="ordered locus">Cpin_5347</name>
</gene>
<dbReference type="Pfam" id="PF20737">
    <property type="entry name" value="Glyco_hydro127C"/>
    <property type="match status" value="1"/>
</dbReference>
<organism evidence="5 6">
    <name type="scientific">Chitinophaga pinensis (strain ATCC 43595 / DSM 2588 / LMG 13176 / NBRC 15968 / NCIMB 11800 / UQM 2034)</name>
    <dbReference type="NCBI Taxonomy" id="485918"/>
    <lineage>
        <taxon>Bacteria</taxon>
        <taxon>Pseudomonadati</taxon>
        <taxon>Bacteroidota</taxon>
        <taxon>Chitinophagia</taxon>
        <taxon>Chitinophagales</taxon>
        <taxon>Chitinophagaceae</taxon>
        <taxon>Chitinophaga</taxon>
    </lineage>
</organism>
<dbReference type="InterPro" id="IPR008928">
    <property type="entry name" value="6-hairpin_glycosidase_sf"/>
</dbReference>
<dbReference type="GO" id="GO:0005975">
    <property type="term" value="P:carbohydrate metabolic process"/>
    <property type="evidence" value="ECO:0007669"/>
    <property type="project" value="InterPro"/>
</dbReference>
<proteinExistence type="predicted"/>
<feature type="domain" description="Non-reducing end beta-L-arabinofuranosidase-like GH127 middle" evidence="3">
    <location>
        <begin position="479"/>
        <end position="588"/>
    </location>
</feature>
<dbReference type="InterPro" id="IPR012878">
    <property type="entry name" value="Beta-AFase-like_GH127_cat"/>
</dbReference>
<dbReference type="InterPro" id="IPR049049">
    <property type="entry name" value="Beta-AFase-like_GH127_C"/>
</dbReference>